<dbReference type="GO" id="GO:0006281">
    <property type="term" value="P:DNA repair"/>
    <property type="evidence" value="ECO:0007669"/>
    <property type="project" value="TreeGrafter"/>
</dbReference>
<dbReference type="InterPro" id="IPR049730">
    <property type="entry name" value="SNF2/RAD54-like_C"/>
</dbReference>
<evidence type="ECO:0000256" key="1">
    <source>
        <dbReference type="ARBA" id="ARBA00022741"/>
    </source>
</evidence>
<dbReference type="SUPFAM" id="SSF52540">
    <property type="entry name" value="P-loop containing nucleoside triphosphate hydrolases"/>
    <property type="match status" value="1"/>
</dbReference>
<dbReference type="InterPro" id="IPR050628">
    <property type="entry name" value="SNF2_RAD54_helicase_TF"/>
</dbReference>
<sequence>MLDLIQPFLKDKGIQFARYDRSMNSVDREKSIEAIKKDDHVKVILISFKAGSTGLNLTTCNNVILVDLWWNPALEDQAFDQAHRFGQLKLKIDVTVEDRMLKLQDKKRELACAVLSGDKIKNMRLGLDDLMALF</sequence>
<keyword evidence="3" id="KW-0067">ATP-binding</keyword>
<proteinExistence type="predicted"/>
<dbReference type="PANTHER" id="PTHR45626">
    <property type="entry name" value="TRANSCRIPTION TERMINATION FACTOR 2-RELATED"/>
    <property type="match status" value="1"/>
</dbReference>
<dbReference type="Gene3D" id="3.40.50.300">
    <property type="entry name" value="P-loop containing nucleotide triphosphate hydrolases"/>
    <property type="match status" value="1"/>
</dbReference>
<organism evidence="5 6">
    <name type="scientific">Tetrapyrgos nigripes</name>
    <dbReference type="NCBI Taxonomy" id="182062"/>
    <lineage>
        <taxon>Eukaryota</taxon>
        <taxon>Fungi</taxon>
        <taxon>Dikarya</taxon>
        <taxon>Basidiomycota</taxon>
        <taxon>Agaricomycotina</taxon>
        <taxon>Agaricomycetes</taxon>
        <taxon>Agaricomycetidae</taxon>
        <taxon>Agaricales</taxon>
        <taxon>Marasmiineae</taxon>
        <taxon>Marasmiaceae</taxon>
        <taxon>Tetrapyrgos</taxon>
    </lineage>
</organism>
<dbReference type="EMBL" id="JAACJM010000088">
    <property type="protein sequence ID" value="KAF5348082.1"/>
    <property type="molecule type" value="Genomic_DNA"/>
</dbReference>
<accession>A0A8H5CWU2</accession>
<evidence type="ECO:0000256" key="3">
    <source>
        <dbReference type="ARBA" id="ARBA00022840"/>
    </source>
</evidence>
<dbReference type="PROSITE" id="PS51194">
    <property type="entry name" value="HELICASE_CTER"/>
    <property type="match status" value="1"/>
</dbReference>
<dbReference type="InterPro" id="IPR027417">
    <property type="entry name" value="P-loop_NTPase"/>
</dbReference>
<feature type="domain" description="Helicase C-terminal" evidence="4">
    <location>
        <begin position="1"/>
        <end position="131"/>
    </location>
</feature>
<name>A0A8H5CWU2_9AGAR</name>
<protein>
    <recommendedName>
        <fullName evidence="4">Helicase C-terminal domain-containing protein</fullName>
    </recommendedName>
</protein>
<dbReference type="AlphaFoldDB" id="A0A8H5CWU2"/>
<gene>
    <name evidence="5" type="ORF">D9758_010068</name>
</gene>
<dbReference type="SMART" id="SM00490">
    <property type="entry name" value="HELICc"/>
    <property type="match status" value="1"/>
</dbReference>
<evidence type="ECO:0000313" key="6">
    <source>
        <dbReference type="Proteomes" id="UP000559256"/>
    </source>
</evidence>
<dbReference type="Proteomes" id="UP000559256">
    <property type="component" value="Unassembled WGS sequence"/>
</dbReference>
<dbReference type="GO" id="GO:0016787">
    <property type="term" value="F:hydrolase activity"/>
    <property type="evidence" value="ECO:0007669"/>
    <property type="project" value="UniProtKB-KW"/>
</dbReference>
<dbReference type="Pfam" id="PF00271">
    <property type="entry name" value="Helicase_C"/>
    <property type="match status" value="1"/>
</dbReference>
<evidence type="ECO:0000313" key="5">
    <source>
        <dbReference type="EMBL" id="KAF5348082.1"/>
    </source>
</evidence>
<dbReference type="OrthoDB" id="448448at2759"/>
<dbReference type="PANTHER" id="PTHR45626:SF14">
    <property type="entry name" value="ATP-DEPENDENT DNA HELICASE (EUROFUNG)"/>
    <property type="match status" value="1"/>
</dbReference>
<keyword evidence="2" id="KW-0378">Hydrolase</keyword>
<evidence type="ECO:0000259" key="4">
    <source>
        <dbReference type="PROSITE" id="PS51194"/>
    </source>
</evidence>
<keyword evidence="1" id="KW-0547">Nucleotide-binding</keyword>
<dbReference type="GO" id="GO:0005634">
    <property type="term" value="C:nucleus"/>
    <property type="evidence" value="ECO:0007669"/>
    <property type="project" value="TreeGrafter"/>
</dbReference>
<dbReference type="GO" id="GO:0008094">
    <property type="term" value="F:ATP-dependent activity, acting on DNA"/>
    <property type="evidence" value="ECO:0007669"/>
    <property type="project" value="TreeGrafter"/>
</dbReference>
<dbReference type="GO" id="GO:0005524">
    <property type="term" value="F:ATP binding"/>
    <property type="evidence" value="ECO:0007669"/>
    <property type="project" value="UniProtKB-KW"/>
</dbReference>
<reference evidence="5 6" key="1">
    <citation type="journal article" date="2020" name="ISME J.">
        <title>Uncovering the hidden diversity of litter-decomposition mechanisms in mushroom-forming fungi.</title>
        <authorList>
            <person name="Floudas D."/>
            <person name="Bentzer J."/>
            <person name="Ahren D."/>
            <person name="Johansson T."/>
            <person name="Persson P."/>
            <person name="Tunlid A."/>
        </authorList>
    </citation>
    <scope>NUCLEOTIDE SEQUENCE [LARGE SCALE GENOMIC DNA]</scope>
    <source>
        <strain evidence="5 6">CBS 291.85</strain>
    </source>
</reference>
<keyword evidence="6" id="KW-1185">Reference proteome</keyword>
<dbReference type="CDD" id="cd18793">
    <property type="entry name" value="SF2_C_SNF"/>
    <property type="match status" value="1"/>
</dbReference>
<comment type="caution">
    <text evidence="5">The sequence shown here is derived from an EMBL/GenBank/DDBJ whole genome shotgun (WGS) entry which is preliminary data.</text>
</comment>
<evidence type="ECO:0000256" key="2">
    <source>
        <dbReference type="ARBA" id="ARBA00022801"/>
    </source>
</evidence>
<dbReference type="InterPro" id="IPR001650">
    <property type="entry name" value="Helicase_C-like"/>
</dbReference>